<dbReference type="Proteomes" id="UP000886520">
    <property type="component" value="Chromosome 9"/>
</dbReference>
<organism evidence="1 2">
    <name type="scientific">Adiantum capillus-veneris</name>
    <name type="common">Maidenhair fern</name>
    <dbReference type="NCBI Taxonomy" id="13818"/>
    <lineage>
        <taxon>Eukaryota</taxon>
        <taxon>Viridiplantae</taxon>
        <taxon>Streptophyta</taxon>
        <taxon>Embryophyta</taxon>
        <taxon>Tracheophyta</taxon>
        <taxon>Polypodiopsida</taxon>
        <taxon>Polypodiidae</taxon>
        <taxon>Polypodiales</taxon>
        <taxon>Pteridineae</taxon>
        <taxon>Pteridaceae</taxon>
        <taxon>Vittarioideae</taxon>
        <taxon>Adiantum</taxon>
    </lineage>
</organism>
<evidence type="ECO:0000313" key="1">
    <source>
        <dbReference type="EMBL" id="KAI5075741.1"/>
    </source>
</evidence>
<protein>
    <submittedName>
        <fullName evidence="1">Uncharacterized protein</fullName>
    </submittedName>
</protein>
<evidence type="ECO:0000313" key="2">
    <source>
        <dbReference type="Proteomes" id="UP000886520"/>
    </source>
</evidence>
<dbReference type="OrthoDB" id="1028014at2759"/>
<name>A0A9D4UXJ7_ADICA</name>
<dbReference type="EMBL" id="JABFUD020000009">
    <property type="protein sequence ID" value="KAI5075741.1"/>
    <property type="molecule type" value="Genomic_DNA"/>
</dbReference>
<gene>
    <name evidence="1" type="ORF">GOP47_0009817</name>
</gene>
<reference evidence="1" key="1">
    <citation type="submission" date="2021-01" db="EMBL/GenBank/DDBJ databases">
        <title>Adiantum capillus-veneris genome.</title>
        <authorList>
            <person name="Fang Y."/>
            <person name="Liao Q."/>
        </authorList>
    </citation>
    <scope>NUCLEOTIDE SEQUENCE</scope>
    <source>
        <strain evidence="1">H3</strain>
        <tissue evidence="1">Leaf</tissue>
    </source>
</reference>
<comment type="caution">
    <text evidence="1">The sequence shown here is derived from an EMBL/GenBank/DDBJ whole genome shotgun (WGS) entry which is preliminary data.</text>
</comment>
<dbReference type="InterPro" id="IPR046341">
    <property type="entry name" value="SET_dom_sf"/>
</dbReference>
<keyword evidence="2" id="KW-1185">Reference proteome</keyword>
<proteinExistence type="predicted"/>
<dbReference type="AlphaFoldDB" id="A0A9D4UXJ7"/>
<dbReference type="SUPFAM" id="SSF82199">
    <property type="entry name" value="SET domain"/>
    <property type="match status" value="1"/>
</dbReference>
<sequence>MLQEKGSNVEEVNKNNFIQEEAETFYSSFLRLGKHAEEPYSDGRGRGLYATRDVTAGDILIISNAFAATYNDADRIEMYFKIASILKESPRALRQYYTLAGDEDHDNIEEN</sequence>
<accession>A0A9D4UXJ7</accession>